<organism evidence="1 2">
    <name type="scientific">Dreissena polymorpha</name>
    <name type="common">Zebra mussel</name>
    <name type="synonym">Mytilus polymorpha</name>
    <dbReference type="NCBI Taxonomy" id="45954"/>
    <lineage>
        <taxon>Eukaryota</taxon>
        <taxon>Metazoa</taxon>
        <taxon>Spiralia</taxon>
        <taxon>Lophotrochozoa</taxon>
        <taxon>Mollusca</taxon>
        <taxon>Bivalvia</taxon>
        <taxon>Autobranchia</taxon>
        <taxon>Heteroconchia</taxon>
        <taxon>Euheterodonta</taxon>
        <taxon>Imparidentia</taxon>
        <taxon>Neoheterodontei</taxon>
        <taxon>Myida</taxon>
        <taxon>Dreissenoidea</taxon>
        <taxon>Dreissenidae</taxon>
        <taxon>Dreissena</taxon>
    </lineage>
</organism>
<accession>A0A9D4HDM8</accession>
<evidence type="ECO:0000313" key="2">
    <source>
        <dbReference type="Proteomes" id="UP000828390"/>
    </source>
</evidence>
<dbReference type="EMBL" id="JAIWYP010000013">
    <property type="protein sequence ID" value="KAH3715730.1"/>
    <property type="molecule type" value="Genomic_DNA"/>
</dbReference>
<sequence length="122" mass="14742">PPSLHTWRKQRRMGVRTYNDVEGWHKRLNRRANKGNLSFYLLITLLFEEATEVPKQCKLIKEKQFKRYQSKQIRAIQGRLWAAWERYRMKEICTSELLNQRCRFMDLCERLSGMSDCELACI</sequence>
<keyword evidence="2" id="KW-1185">Reference proteome</keyword>
<evidence type="ECO:0000313" key="1">
    <source>
        <dbReference type="EMBL" id="KAH3715730.1"/>
    </source>
</evidence>
<name>A0A9D4HDM8_DREPO</name>
<reference evidence="1" key="1">
    <citation type="journal article" date="2019" name="bioRxiv">
        <title>The Genome of the Zebra Mussel, Dreissena polymorpha: A Resource for Invasive Species Research.</title>
        <authorList>
            <person name="McCartney M.A."/>
            <person name="Auch B."/>
            <person name="Kono T."/>
            <person name="Mallez S."/>
            <person name="Zhang Y."/>
            <person name="Obille A."/>
            <person name="Becker A."/>
            <person name="Abrahante J.E."/>
            <person name="Garbe J."/>
            <person name="Badalamenti J.P."/>
            <person name="Herman A."/>
            <person name="Mangelson H."/>
            <person name="Liachko I."/>
            <person name="Sullivan S."/>
            <person name="Sone E.D."/>
            <person name="Koren S."/>
            <person name="Silverstein K.A.T."/>
            <person name="Beckman K.B."/>
            <person name="Gohl D.M."/>
        </authorList>
    </citation>
    <scope>NUCLEOTIDE SEQUENCE</scope>
    <source>
        <strain evidence="1">Duluth1</strain>
        <tissue evidence="1">Whole animal</tissue>
    </source>
</reference>
<gene>
    <name evidence="1" type="ORF">DPMN_058442</name>
</gene>
<comment type="caution">
    <text evidence="1">The sequence shown here is derived from an EMBL/GenBank/DDBJ whole genome shotgun (WGS) entry which is preliminary data.</text>
</comment>
<feature type="non-terminal residue" evidence="1">
    <location>
        <position position="122"/>
    </location>
</feature>
<proteinExistence type="predicted"/>
<dbReference type="Proteomes" id="UP000828390">
    <property type="component" value="Unassembled WGS sequence"/>
</dbReference>
<protein>
    <submittedName>
        <fullName evidence="1">Uncharacterized protein</fullName>
    </submittedName>
</protein>
<dbReference type="AlphaFoldDB" id="A0A9D4HDM8"/>
<reference evidence="1" key="2">
    <citation type="submission" date="2020-11" db="EMBL/GenBank/DDBJ databases">
        <authorList>
            <person name="McCartney M.A."/>
            <person name="Auch B."/>
            <person name="Kono T."/>
            <person name="Mallez S."/>
            <person name="Becker A."/>
            <person name="Gohl D.M."/>
            <person name="Silverstein K.A.T."/>
            <person name="Koren S."/>
            <person name="Bechman K.B."/>
            <person name="Herman A."/>
            <person name="Abrahante J.E."/>
            <person name="Garbe J."/>
        </authorList>
    </citation>
    <scope>NUCLEOTIDE SEQUENCE</scope>
    <source>
        <strain evidence="1">Duluth1</strain>
        <tissue evidence="1">Whole animal</tissue>
    </source>
</reference>